<organism evidence="1 2">
    <name type="scientific">Flavivirga jejuensis</name>
    <dbReference type="NCBI Taxonomy" id="870487"/>
    <lineage>
        <taxon>Bacteria</taxon>
        <taxon>Pseudomonadati</taxon>
        <taxon>Bacteroidota</taxon>
        <taxon>Flavobacteriia</taxon>
        <taxon>Flavobacteriales</taxon>
        <taxon>Flavobacteriaceae</taxon>
        <taxon>Flavivirga</taxon>
    </lineage>
</organism>
<dbReference type="RefSeq" id="WP_303304458.1">
    <property type="nucleotide sequence ID" value="NZ_BAABDA010000011.1"/>
</dbReference>
<sequence>MEDKTQTDFFEDSLKKFSDFIKISFKDLIRLTHNEKKVFLDLYYNRVTELNKMQSILKNIRNRGDNILILGHAGTGKSSFMYKVFFEIGNLPDYNLYPLIVDFRDGNKFHLYKHFIEKMEKYFSDINCPIPKLITNNETNFKENISLLRTHLANIDEKCFTKHLIILLDDFDYLDEDDLFDVLEDFQGFGIHRHATLVLSARPALYTAIKEYDNRLIKTFTREIHKIKLVRLDINKLISRRLAGIIIENKSKSWFKKITHKESDYIRLLKKMGISEINDIENITIPFTGLYLNFISNITNHNNREIFDIVHDSLIYVRKNFEILESISEKNEDGETHSRKNITKEQTLELFYDNDDSLFRIININKNINKKGNSLLFNLLEGVKLYKELNRTFTEQMNFLGHKEKEIIWGIKKLKLNNLISPTKIVPNRYEERIDLYPEFSITDKGDYYLTNICYWEEYINRCGHFGVSIHNNLIV</sequence>
<evidence type="ECO:0000313" key="2">
    <source>
        <dbReference type="Proteomes" id="UP001176806"/>
    </source>
</evidence>
<dbReference type="SUPFAM" id="SSF52540">
    <property type="entry name" value="P-loop containing nucleoside triphosphate hydrolases"/>
    <property type="match status" value="1"/>
</dbReference>
<keyword evidence="2" id="KW-1185">Reference proteome</keyword>
<evidence type="ECO:0008006" key="3">
    <source>
        <dbReference type="Google" id="ProtNLM"/>
    </source>
</evidence>
<dbReference type="Gene3D" id="3.40.50.300">
    <property type="entry name" value="P-loop containing nucleotide triphosphate hydrolases"/>
    <property type="match status" value="1"/>
</dbReference>
<proteinExistence type="predicted"/>
<dbReference type="InterPro" id="IPR027417">
    <property type="entry name" value="P-loop_NTPase"/>
</dbReference>
<evidence type="ECO:0000313" key="1">
    <source>
        <dbReference type="EMBL" id="MDO5977127.1"/>
    </source>
</evidence>
<gene>
    <name evidence="1" type="ORF">Q4Q40_23265</name>
</gene>
<accession>A0ABT8WW80</accession>
<dbReference type="Proteomes" id="UP001176806">
    <property type="component" value="Unassembled WGS sequence"/>
</dbReference>
<dbReference type="EMBL" id="JAUOEL010000012">
    <property type="protein sequence ID" value="MDO5977127.1"/>
    <property type="molecule type" value="Genomic_DNA"/>
</dbReference>
<name>A0ABT8WW80_9FLAO</name>
<protein>
    <recommendedName>
        <fullName evidence="3">AAA+ ATPase domain-containing protein</fullName>
    </recommendedName>
</protein>
<comment type="caution">
    <text evidence="1">The sequence shown here is derived from an EMBL/GenBank/DDBJ whole genome shotgun (WGS) entry which is preliminary data.</text>
</comment>
<reference evidence="1" key="1">
    <citation type="submission" date="2023-07" db="EMBL/GenBank/DDBJ databases">
        <title>Two novel species in the genus Flavivirga.</title>
        <authorList>
            <person name="Kwon K."/>
        </authorList>
    </citation>
    <scope>NUCLEOTIDE SEQUENCE</scope>
    <source>
        <strain evidence="1">KACC 14158</strain>
    </source>
</reference>